<organism evidence="2">
    <name type="scientific">Stephanosphaera pluvialis</name>
    <dbReference type="NCBI Taxonomy" id="51712"/>
    <lineage>
        <taxon>Eukaryota</taxon>
        <taxon>Viridiplantae</taxon>
        <taxon>Chlorophyta</taxon>
        <taxon>core chlorophytes</taxon>
        <taxon>Chlorophyceae</taxon>
        <taxon>CS clade</taxon>
        <taxon>Chlamydomonadales</taxon>
        <taxon>Haematococcaceae</taxon>
        <taxon>Stephanosphaera</taxon>
    </lineage>
</organism>
<keyword evidence="2" id="KW-0934">Plastid</keyword>
<feature type="non-terminal residue" evidence="2">
    <location>
        <position position="1"/>
    </location>
</feature>
<proteinExistence type="predicted"/>
<keyword evidence="2" id="KW-0150">Chloroplast</keyword>
<evidence type="ECO:0000256" key="1">
    <source>
        <dbReference type="SAM" id="MobiDB-lite"/>
    </source>
</evidence>
<reference evidence="2" key="1">
    <citation type="journal article" date="2015" name="BMC Evol. Biol.">
        <title>Chloroplast phylogenomic analysis of chlorophyte green algae identifies a novel lineage sister to the Sphaeropleales (Chlorophyceae).</title>
        <authorList>
            <person name="Lemieux C."/>
            <person name="Vincent A.T."/>
            <person name="Labarre A."/>
            <person name="Otis C."/>
            <person name="Turmel M."/>
        </authorList>
    </citation>
    <scope>NUCLEOTIDE SEQUENCE</scope>
</reference>
<geneLocation type="chloroplast" evidence="2"/>
<accession>A0A0S2IDR0</accession>
<name>A0A0S2IDR0_9CHLO</name>
<feature type="non-terminal residue" evidence="2">
    <location>
        <position position="249"/>
    </location>
</feature>
<dbReference type="AlphaFoldDB" id="A0A0S2IDR0"/>
<feature type="region of interest" description="Disordered" evidence="1">
    <location>
        <begin position="170"/>
        <end position="249"/>
    </location>
</feature>
<dbReference type="EMBL" id="KT625355">
    <property type="protein sequence ID" value="ALO21672.1"/>
    <property type="molecule type" value="Genomic_DNA"/>
</dbReference>
<protein>
    <submittedName>
        <fullName evidence="2">Alpha subunit of RNA polymerase</fullName>
    </submittedName>
</protein>
<feature type="region of interest" description="Disordered" evidence="1">
    <location>
        <begin position="20"/>
        <end position="39"/>
    </location>
</feature>
<sequence length="249" mass="26445">AASLPIGLWPTPLRNSCPPKGASNFGRRPFGEGPGRVATPSRGVSNFGGASMAGPGHRGASAKGRWAAKLPGHRAPMGGVTRQRLTQAADASHKEKKQKLFINSLPLNLDTIFNPVIKVNYIIEESPNKLVLDANKKSQFVDEISSLLESSTFLKENVPFLTETWASMAGPGHRGAISPRSCKRQPLYPSVPKDKVLPPTDPGSQGLDGRPFDGQGLDGCPRPSRGPLVFANGKNGPSKGRPSSPWKTG</sequence>
<evidence type="ECO:0000313" key="2">
    <source>
        <dbReference type="EMBL" id="ALO21672.1"/>
    </source>
</evidence>
<gene>
    <name evidence="2" type="primary">rpoAc</name>
</gene>